<dbReference type="Pfam" id="PF08663">
    <property type="entry name" value="HalX"/>
    <property type="match status" value="1"/>
</dbReference>
<keyword evidence="1 2" id="KW-0597">Phosphoprotein</keyword>
<protein>
    <submittedName>
        <fullName evidence="4">Response regulator</fullName>
    </submittedName>
</protein>
<dbReference type="AlphaFoldDB" id="A0AAV3T583"/>
<dbReference type="EMBL" id="BAAADU010000002">
    <property type="protein sequence ID" value="GAA0656883.1"/>
    <property type="molecule type" value="Genomic_DNA"/>
</dbReference>
<gene>
    <name evidence="4" type="ORF">GCM10009019_21140</name>
</gene>
<proteinExistence type="predicted"/>
<evidence type="ECO:0000256" key="2">
    <source>
        <dbReference type="PROSITE-ProRule" id="PRU00169"/>
    </source>
</evidence>
<organism evidence="4 5">
    <name type="scientific">Salarchaeum japonicum</name>
    <dbReference type="NCBI Taxonomy" id="555573"/>
    <lineage>
        <taxon>Archaea</taxon>
        <taxon>Methanobacteriati</taxon>
        <taxon>Methanobacteriota</taxon>
        <taxon>Stenosarchaea group</taxon>
        <taxon>Halobacteria</taxon>
        <taxon>Halobacteriales</taxon>
        <taxon>Halobacteriaceae</taxon>
    </lineage>
</organism>
<evidence type="ECO:0000313" key="5">
    <source>
        <dbReference type="Proteomes" id="UP001500194"/>
    </source>
</evidence>
<accession>A0AAV3T583</accession>
<dbReference type="SMART" id="SM00448">
    <property type="entry name" value="REC"/>
    <property type="match status" value="1"/>
</dbReference>
<comment type="caution">
    <text evidence="4">The sequence shown here is derived from an EMBL/GenBank/DDBJ whole genome shotgun (WGS) entry which is preliminary data.</text>
</comment>
<evidence type="ECO:0000259" key="3">
    <source>
        <dbReference type="PROSITE" id="PS50110"/>
    </source>
</evidence>
<dbReference type="GeneID" id="68573206"/>
<dbReference type="InterPro" id="IPR050595">
    <property type="entry name" value="Bact_response_regulator"/>
</dbReference>
<evidence type="ECO:0000256" key="1">
    <source>
        <dbReference type="ARBA" id="ARBA00022553"/>
    </source>
</evidence>
<sequence length="191" mass="21829">MADSAGGEHTVLVVDDEAEFADSVALWLREHWTVEVATSGEDALDAYTPDVDAVLLDRRMPRMSGDEVLHEIRDREGNARVAMMTAVQPDWDIVEMEFDLYVKKPVTKEEVIETTQKLLSRAEYARELQALFALSEKVGALRAKYSAHELENDDRFQRLQDELERVQAKANDRLGELDEDEFKEVMTLIED</sequence>
<dbReference type="RefSeq" id="WP_227259790.1">
    <property type="nucleotide sequence ID" value="NZ_BAAADU010000002.1"/>
</dbReference>
<feature type="modified residue" description="4-aspartylphosphate" evidence="2">
    <location>
        <position position="57"/>
    </location>
</feature>
<dbReference type="InterPro" id="IPR013971">
    <property type="entry name" value="HalX_domain"/>
</dbReference>
<keyword evidence="5" id="KW-1185">Reference proteome</keyword>
<dbReference type="PROSITE" id="PS50110">
    <property type="entry name" value="RESPONSE_REGULATORY"/>
    <property type="match status" value="1"/>
</dbReference>
<dbReference type="Proteomes" id="UP001500194">
    <property type="component" value="Unassembled WGS sequence"/>
</dbReference>
<reference evidence="4 5" key="1">
    <citation type="journal article" date="2019" name="Int. J. Syst. Evol. Microbiol.">
        <title>The Global Catalogue of Microorganisms (GCM) 10K type strain sequencing project: providing services to taxonomists for standard genome sequencing and annotation.</title>
        <authorList>
            <consortium name="The Broad Institute Genomics Platform"/>
            <consortium name="The Broad Institute Genome Sequencing Center for Infectious Disease"/>
            <person name="Wu L."/>
            <person name="Ma J."/>
        </authorList>
    </citation>
    <scope>NUCLEOTIDE SEQUENCE [LARGE SCALE GENOMIC DNA]</scope>
    <source>
        <strain evidence="4 5">JCM 16327</strain>
    </source>
</reference>
<dbReference type="PANTHER" id="PTHR44591:SF3">
    <property type="entry name" value="RESPONSE REGULATORY DOMAIN-CONTAINING PROTEIN"/>
    <property type="match status" value="1"/>
</dbReference>
<evidence type="ECO:0000313" key="4">
    <source>
        <dbReference type="EMBL" id="GAA0656883.1"/>
    </source>
</evidence>
<dbReference type="GO" id="GO:0000160">
    <property type="term" value="P:phosphorelay signal transduction system"/>
    <property type="evidence" value="ECO:0007669"/>
    <property type="project" value="InterPro"/>
</dbReference>
<dbReference type="PANTHER" id="PTHR44591">
    <property type="entry name" value="STRESS RESPONSE REGULATOR PROTEIN 1"/>
    <property type="match status" value="1"/>
</dbReference>
<dbReference type="SUPFAM" id="SSF52172">
    <property type="entry name" value="CheY-like"/>
    <property type="match status" value="1"/>
</dbReference>
<dbReference type="Pfam" id="PF00072">
    <property type="entry name" value="Response_reg"/>
    <property type="match status" value="1"/>
</dbReference>
<name>A0AAV3T583_9EURY</name>
<dbReference type="InterPro" id="IPR001789">
    <property type="entry name" value="Sig_transdc_resp-reg_receiver"/>
</dbReference>
<dbReference type="InterPro" id="IPR011006">
    <property type="entry name" value="CheY-like_superfamily"/>
</dbReference>
<dbReference type="Gene3D" id="3.40.50.2300">
    <property type="match status" value="1"/>
</dbReference>
<feature type="domain" description="Response regulatory" evidence="3">
    <location>
        <begin position="10"/>
        <end position="119"/>
    </location>
</feature>